<dbReference type="EMBL" id="UHDP01000003">
    <property type="protein sequence ID" value="SUM46963.1"/>
    <property type="molecule type" value="Genomic_DNA"/>
</dbReference>
<dbReference type="STRING" id="1141106.GCA_000308095_02459"/>
<evidence type="ECO:0000259" key="1">
    <source>
        <dbReference type="Pfam" id="PF13021"/>
    </source>
</evidence>
<gene>
    <name evidence="2" type="ORF">NCTC11048_02031</name>
</gene>
<dbReference type="RefSeq" id="WP_019167373.1">
    <property type="nucleotide sequence ID" value="NZ_CAIB01000028.1"/>
</dbReference>
<evidence type="ECO:0000313" key="2">
    <source>
        <dbReference type="EMBL" id="SUM46963.1"/>
    </source>
</evidence>
<sequence>MRHYMNQGETYSSIYFINVDKEIFFHLYDDRGLIVVFNHSDDFEAFKQKHEELEFEIYTE</sequence>
<feature type="domain" description="DUF3885" evidence="1">
    <location>
        <begin position="11"/>
        <end position="52"/>
    </location>
</feature>
<proteinExistence type="predicted"/>
<accession>A0A380G9J9</accession>
<reference evidence="2 3" key="1">
    <citation type="submission" date="2018-06" db="EMBL/GenBank/DDBJ databases">
        <authorList>
            <consortium name="Pathogen Informatics"/>
            <person name="Doyle S."/>
        </authorList>
    </citation>
    <scope>NUCLEOTIDE SEQUENCE [LARGE SCALE GENOMIC DNA]</scope>
    <source>
        <strain evidence="3">NCTC 11048</strain>
    </source>
</reference>
<dbReference type="OrthoDB" id="72213at2"/>
<organism evidence="2 3">
    <name type="scientific">Staphylococcus intermedius NCTC 11048</name>
    <dbReference type="NCBI Taxonomy" id="1141106"/>
    <lineage>
        <taxon>Bacteria</taxon>
        <taxon>Bacillati</taxon>
        <taxon>Bacillota</taxon>
        <taxon>Bacilli</taxon>
        <taxon>Bacillales</taxon>
        <taxon>Staphylococcaceae</taxon>
        <taxon>Staphylococcus</taxon>
        <taxon>Staphylococcus intermedius group</taxon>
    </lineage>
</organism>
<protein>
    <recommendedName>
        <fullName evidence="1">DUF3885 domain-containing protein</fullName>
    </recommendedName>
</protein>
<dbReference type="Pfam" id="PF13021">
    <property type="entry name" value="DUF3885"/>
    <property type="match status" value="1"/>
</dbReference>
<dbReference type="InterPro" id="IPR024976">
    <property type="entry name" value="DUF3885"/>
</dbReference>
<evidence type="ECO:0000313" key="3">
    <source>
        <dbReference type="Proteomes" id="UP000255549"/>
    </source>
</evidence>
<dbReference type="AlphaFoldDB" id="A0A380G9J9"/>
<keyword evidence="3" id="KW-1185">Reference proteome</keyword>
<dbReference type="Proteomes" id="UP000255549">
    <property type="component" value="Unassembled WGS sequence"/>
</dbReference>
<name>A0A380G9J9_STAIN</name>